<protein>
    <recommendedName>
        <fullName evidence="2">histidine kinase</fullName>
        <ecNumber evidence="2">2.7.13.3</ecNumber>
    </recommendedName>
</protein>
<dbReference type="EMBL" id="QQZY01000002">
    <property type="protein sequence ID" value="RDI75562.1"/>
    <property type="molecule type" value="Genomic_DNA"/>
</dbReference>
<keyword evidence="6 13" id="KW-0418">Kinase</keyword>
<dbReference type="Gene3D" id="3.30.565.10">
    <property type="entry name" value="Histidine kinase-like ATPase, C-terminal domain"/>
    <property type="match status" value="1"/>
</dbReference>
<keyword evidence="9" id="KW-0472">Membrane</keyword>
<evidence type="ECO:0000256" key="6">
    <source>
        <dbReference type="ARBA" id="ARBA00022777"/>
    </source>
</evidence>
<reference evidence="13 14" key="1">
    <citation type="submission" date="2018-07" db="EMBL/GenBank/DDBJ databases">
        <title>High-quality-draft genome sequence of Gaiella occulta.</title>
        <authorList>
            <person name="Severino R."/>
            <person name="Froufe H.J.C."/>
            <person name="Rainey F.A."/>
            <person name="Barroso C."/>
            <person name="Albuquerque L."/>
            <person name="Lobo-Da-Cunha A."/>
            <person name="Da Costa M.S."/>
            <person name="Egas C."/>
        </authorList>
    </citation>
    <scope>NUCLEOTIDE SEQUENCE [LARGE SCALE GENOMIC DNA]</scope>
    <source>
        <strain evidence="13 14">F2-233</strain>
    </source>
</reference>
<dbReference type="PANTHER" id="PTHR24421:SF10">
    <property type="entry name" value="NITRATE_NITRITE SENSOR PROTEIN NARQ"/>
    <property type="match status" value="1"/>
</dbReference>
<feature type="transmembrane region" description="Helical" evidence="9">
    <location>
        <begin position="96"/>
        <end position="112"/>
    </location>
</feature>
<keyword evidence="7" id="KW-0067">ATP-binding</keyword>
<feature type="domain" description="Histidine kinase/HSP90-like ATPase" evidence="10">
    <location>
        <begin position="298"/>
        <end position="384"/>
    </location>
</feature>
<feature type="transmembrane region" description="Helical" evidence="9">
    <location>
        <begin position="142"/>
        <end position="163"/>
    </location>
</feature>
<dbReference type="InterPro" id="IPR055558">
    <property type="entry name" value="DUF7134"/>
</dbReference>
<evidence type="ECO:0000256" key="4">
    <source>
        <dbReference type="ARBA" id="ARBA00022679"/>
    </source>
</evidence>
<evidence type="ECO:0000256" key="5">
    <source>
        <dbReference type="ARBA" id="ARBA00022741"/>
    </source>
</evidence>
<dbReference type="PANTHER" id="PTHR24421">
    <property type="entry name" value="NITRATE/NITRITE SENSOR PROTEIN NARX-RELATED"/>
    <property type="match status" value="1"/>
</dbReference>
<evidence type="ECO:0000313" key="13">
    <source>
        <dbReference type="EMBL" id="RDI75562.1"/>
    </source>
</evidence>
<evidence type="ECO:0000259" key="10">
    <source>
        <dbReference type="Pfam" id="PF02518"/>
    </source>
</evidence>
<sequence>MARPRATAYGLAVPGRVTDLIHRHGDAILAVGLVALMIVQVWSLDVSRPDKLATTAGALALLVPLARRVRVPITLMAVLAAVGLLGQWLPKRVLDVEAFGLIVLLVVYNGAAHTSGRRAWSAGAMTTAFGLTVLVTDPDGVTFGGVIFFTLLFGAPWLAGYVVQRRRVSEARMRWERDAAEAAIVDERARIARELHDVVAHAISVIVLQARGGRRLLDSEPGETRGALDTIEHTGQQALVEMRRLVGLLRESDEELALAPQPSLSRLDALVDQVRVAGLPVELVVEGTPVDLPPGVDLSAYRIVQEALTNALKHAGPARARVILRYEQDRLEVDVADDGAGTTNGDAGGHGLVGIRERVSVYGGELEAGPRAGGGYAVCARLPYASKR</sequence>
<evidence type="ECO:0000256" key="7">
    <source>
        <dbReference type="ARBA" id="ARBA00022840"/>
    </source>
</evidence>
<feature type="domain" description="Signal transduction histidine kinase subgroup 3 dimerisation and phosphoacceptor" evidence="11">
    <location>
        <begin position="187"/>
        <end position="253"/>
    </location>
</feature>
<dbReference type="GO" id="GO:0016020">
    <property type="term" value="C:membrane"/>
    <property type="evidence" value="ECO:0007669"/>
    <property type="project" value="InterPro"/>
</dbReference>
<reference evidence="14" key="2">
    <citation type="journal article" date="2019" name="MicrobiologyOpen">
        <title>High-quality draft genome sequence of Gaiella occulta isolated from a 150 meter deep mineral water borehole and comparison with the genome sequences of other deep-branching lineages of the phylum Actinobacteria.</title>
        <authorList>
            <person name="Severino R."/>
            <person name="Froufe H.J.C."/>
            <person name="Barroso C."/>
            <person name="Albuquerque L."/>
            <person name="Lobo-da-Cunha A."/>
            <person name="da Costa M.S."/>
            <person name="Egas C."/>
        </authorList>
    </citation>
    <scope>NUCLEOTIDE SEQUENCE [LARGE SCALE GENOMIC DNA]</scope>
    <source>
        <strain evidence="14">F2-233</strain>
    </source>
</reference>
<dbReference type="GO" id="GO:0005524">
    <property type="term" value="F:ATP binding"/>
    <property type="evidence" value="ECO:0007669"/>
    <property type="project" value="UniProtKB-KW"/>
</dbReference>
<dbReference type="AlphaFoldDB" id="A0A7M2Z1P0"/>
<dbReference type="Pfam" id="PF02518">
    <property type="entry name" value="HATPase_c"/>
    <property type="match status" value="1"/>
</dbReference>
<name>A0A7M2Z1P0_9ACTN</name>
<keyword evidence="3" id="KW-0597">Phosphoprotein</keyword>
<feature type="transmembrane region" description="Helical" evidence="9">
    <location>
        <begin position="27"/>
        <end position="44"/>
    </location>
</feature>
<feature type="transmembrane region" description="Helical" evidence="9">
    <location>
        <begin position="119"/>
        <end position="136"/>
    </location>
</feature>
<evidence type="ECO:0000256" key="3">
    <source>
        <dbReference type="ARBA" id="ARBA00022553"/>
    </source>
</evidence>
<evidence type="ECO:0000256" key="9">
    <source>
        <dbReference type="SAM" id="Phobius"/>
    </source>
</evidence>
<proteinExistence type="predicted"/>
<evidence type="ECO:0000259" key="11">
    <source>
        <dbReference type="Pfam" id="PF07730"/>
    </source>
</evidence>
<gene>
    <name evidence="13" type="ORF">Gocc_1360</name>
</gene>
<evidence type="ECO:0000256" key="8">
    <source>
        <dbReference type="ARBA" id="ARBA00023012"/>
    </source>
</evidence>
<keyword evidence="4" id="KW-0808">Transferase</keyword>
<evidence type="ECO:0000313" key="14">
    <source>
        <dbReference type="Proteomes" id="UP000254134"/>
    </source>
</evidence>
<evidence type="ECO:0000256" key="1">
    <source>
        <dbReference type="ARBA" id="ARBA00000085"/>
    </source>
</evidence>
<organism evidence="13 14">
    <name type="scientific">Gaiella occulta</name>
    <dbReference type="NCBI Taxonomy" id="1002870"/>
    <lineage>
        <taxon>Bacteria</taxon>
        <taxon>Bacillati</taxon>
        <taxon>Actinomycetota</taxon>
        <taxon>Thermoleophilia</taxon>
        <taxon>Gaiellales</taxon>
        <taxon>Gaiellaceae</taxon>
        <taxon>Gaiella</taxon>
    </lineage>
</organism>
<dbReference type="Gene3D" id="1.20.5.1930">
    <property type="match status" value="1"/>
</dbReference>
<feature type="domain" description="DUF7134" evidence="12">
    <location>
        <begin position="26"/>
        <end position="167"/>
    </location>
</feature>
<dbReference type="Pfam" id="PF23539">
    <property type="entry name" value="DUF7134"/>
    <property type="match status" value="1"/>
</dbReference>
<keyword evidence="9" id="KW-0812">Transmembrane</keyword>
<keyword evidence="5" id="KW-0547">Nucleotide-binding</keyword>
<keyword evidence="14" id="KW-1185">Reference proteome</keyword>
<dbReference type="InterPro" id="IPR003594">
    <property type="entry name" value="HATPase_dom"/>
</dbReference>
<dbReference type="CDD" id="cd16917">
    <property type="entry name" value="HATPase_UhpB-NarQ-NarX-like"/>
    <property type="match status" value="1"/>
</dbReference>
<feature type="transmembrane region" description="Helical" evidence="9">
    <location>
        <begin position="71"/>
        <end position="90"/>
    </location>
</feature>
<dbReference type="InterPro" id="IPR050482">
    <property type="entry name" value="Sensor_HK_TwoCompSys"/>
</dbReference>
<dbReference type="GO" id="GO:0046983">
    <property type="term" value="F:protein dimerization activity"/>
    <property type="evidence" value="ECO:0007669"/>
    <property type="project" value="InterPro"/>
</dbReference>
<dbReference type="OrthoDB" id="227596at2"/>
<dbReference type="InterPro" id="IPR036890">
    <property type="entry name" value="HATPase_C_sf"/>
</dbReference>
<comment type="caution">
    <text evidence="13">The sequence shown here is derived from an EMBL/GenBank/DDBJ whole genome shotgun (WGS) entry which is preliminary data.</text>
</comment>
<keyword evidence="9" id="KW-1133">Transmembrane helix</keyword>
<keyword evidence="8" id="KW-0902">Two-component regulatory system</keyword>
<dbReference type="InterPro" id="IPR011712">
    <property type="entry name" value="Sig_transdc_His_kin_sub3_dim/P"/>
</dbReference>
<comment type="catalytic activity">
    <reaction evidence="1">
        <text>ATP + protein L-histidine = ADP + protein N-phospho-L-histidine.</text>
        <dbReference type="EC" id="2.7.13.3"/>
    </reaction>
</comment>
<dbReference type="Proteomes" id="UP000254134">
    <property type="component" value="Unassembled WGS sequence"/>
</dbReference>
<dbReference type="EC" id="2.7.13.3" evidence="2"/>
<dbReference type="Pfam" id="PF07730">
    <property type="entry name" value="HisKA_3"/>
    <property type="match status" value="1"/>
</dbReference>
<evidence type="ECO:0000259" key="12">
    <source>
        <dbReference type="Pfam" id="PF23539"/>
    </source>
</evidence>
<dbReference type="SUPFAM" id="SSF55874">
    <property type="entry name" value="ATPase domain of HSP90 chaperone/DNA topoisomerase II/histidine kinase"/>
    <property type="match status" value="1"/>
</dbReference>
<accession>A0A7M2Z1P0</accession>
<dbReference type="GO" id="GO:0000155">
    <property type="term" value="F:phosphorelay sensor kinase activity"/>
    <property type="evidence" value="ECO:0007669"/>
    <property type="project" value="InterPro"/>
</dbReference>
<evidence type="ECO:0000256" key="2">
    <source>
        <dbReference type="ARBA" id="ARBA00012438"/>
    </source>
</evidence>